<evidence type="ECO:0000313" key="2">
    <source>
        <dbReference type="EMBL" id="KIW59849.1"/>
    </source>
</evidence>
<feature type="region of interest" description="Disordered" evidence="1">
    <location>
        <begin position="1"/>
        <end position="40"/>
    </location>
</feature>
<dbReference type="OrthoDB" id="10434879at2759"/>
<dbReference type="HOGENOM" id="CLU_924469_0_0_1"/>
<protein>
    <submittedName>
        <fullName evidence="2">Uncharacterized protein</fullName>
    </submittedName>
</protein>
<dbReference type="EMBL" id="KN847317">
    <property type="protein sequence ID" value="KIW59849.1"/>
    <property type="molecule type" value="Genomic_DNA"/>
</dbReference>
<keyword evidence="3" id="KW-1185">Reference proteome</keyword>
<proteinExistence type="predicted"/>
<sequence>MGPRQRKAASPIFSSPRRPPPPPSQRPQPAPPVFHPRSILDPAYQTQELPLAGLEYNAAHLEPPPNAASSNATANSYLAVQAEFIRNASNDARRSRETRMANTQSHAGYMPGRAHTAASAQPASTVPGYLQEYLRAQHRRYLQGPTANVAPTSTTAGNRFGRSTPVVQGTDVHSHGGQDAYHATYPDQATYLRINRANEPDLFDLYLGNALMNGNVPPADYAATGNDFTAYHPSSRPNDGPGDGSMAYSHPAATAASQHGQQYPAAPNQPSYAQAVPPQPLQSGNAASQPQTSSGRFVLPM</sequence>
<dbReference type="RefSeq" id="XP_013320433.1">
    <property type="nucleotide sequence ID" value="XM_013464979.1"/>
</dbReference>
<dbReference type="AlphaFoldDB" id="A0A0D2FI71"/>
<gene>
    <name evidence="2" type="ORF">PV05_00115</name>
</gene>
<dbReference type="Proteomes" id="UP000054342">
    <property type="component" value="Unassembled WGS sequence"/>
</dbReference>
<dbReference type="GeneID" id="25322023"/>
<feature type="region of interest" description="Disordered" evidence="1">
    <location>
        <begin position="227"/>
        <end position="301"/>
    </location>
</feature>
<evidence type="ECO:0000256" key="1">
    <source>
        <dbReference type="SAM" id="MobiDB-lite"/>
    </source>
</evidence>
<organism evidence="2 3">
    <name type="scientific">Exophiala xenobiotica</name>
    <dbReference type="NCBI Taxonomy" id="348802"/>
    <lineage>
        <taxon>Eukaryota</taxon>
        <taxon>Fungi</taxon>
        <taxon>Dikarya</taxon>
        <taxon>Ascomycota</taxon>
        <taxon>Pezizomycotina</taxon>
        <taxon>Eurotiomycetes</taxon>
        <taxon>Chaetothyriomycetidae</taxon>
        <taxon>Chaetothyriales</taxon>
        <taxon>Herpotrichiellaceae</taxon>
        <taxon>Exophiala</taxon>
    </lineage>
</organism>
<evidence type="ECO:0000313" key="3">
    <source>
        <dbReference type="Proteomes" id="UP000054342"/>
    </source>
</evidence>
<feature type="compositionally biased region" description="Pro residues" evidence="1">
    <location>
        <begin position="17"/>
        <end position="34"/>
    </location>
</feature>
<name>A0A0D2FI71_9EURO</name>
<reference evidence="2 3" key="1">
    <citation type="submission" date="2015-01" db="EMBL/GenBank/DDBJ databases">
        <title>The Genome Sequence of Exophiala xenobiotica CBS118157.</title>
        <authorList>
            <consortium name="The Broad Institute Genomics Platform"/>
            <person name="Cuomo C."/>
            <person name="de Hoog S."/>
            <person name="Gorbushina A."/>
            <person name="Stielow B."/>
            <person name="Teixiera M."/>
            <person name="Abouelleil A."/>
            <person name="Chapman S.B."/>
            <person name="Priest M."/>
            <person name="Young S.K."/>
            <person name="Wortman J."/>
            <person name="Nusbaum C."/>
            <person name="Birren B."/>
        </authorList>
    </citation>
    <scope>NUCLEOTIDE SEQUENCE [LARGE SCALE GENOMIC DNA]</scope>
    <source>
        <strain evidence="2 3">CBS 118157</strain>
    </source>
</reference>
<accession>A0A0D2FI71</accession>
<feature type="compositionally biased region" description="Polar residues" evidence="1">
    <location>
        <begin position="281"/>
        <end position="295"/>
    </location>
</feature>